<protein>
    <submittedName>
        <fullName evidence="2">Uncharacterized protein</fullName>
    </submittedName>
</protein>
<feature type="region of interest" description="Disordered" evidence="1">
    <location>
        <begin position="82"/>
        <end position="103"/>
    </location>
</feature>
<proteinExistence type="predicted"/>
<keyword evidence="3" id="KW-1185">Reference proteome</keyword>
<feature type="region of interest" description="Disordered" evidence="1">
    <location>
        <begin position="118"/>
        <end position="138"/>
    </location>
</feature>
<feature type="region of interest" description="Disordered" evidence="1">
    <location>
        <begin position="235"/>
        <end position="342"/>
    </location>
</feature>
<dbReference type="OrthoDB" id="550964at2759"/>
<evidence type="ECO:0000313" key="3">
    <source>
        <dbReference type="Proteomes" id="UP000612055"/>
    </source>
</evidence>
<feature type="compositionally biased region" description="Gly residues" evidence="1">
    <location>
        <begin position="524"/>
        <end position="546"/>
    </location>
</feature>
<name>A0A835YFS8_9CHLO</name>
<evidence type="ECO:0000256" key="1">
    <source>
        <dbReference type="SAM" id="MobiDB-lite"/>
    </source>
</evidence>
<feature type="compositionally biased region" description="Basic and acidic residues" evidence="1">
    <location>
        <begin position="294"/>
        <end position="303"/>
    </location>
</feature>
<dbReference type="Proteomes" id="UP000612055">
    <property type="component" value="Unassembled WGS sequence"/>
</dbReference>
<feature type="compositionally biased region" description="Low complexity" evidence="1">
    <location>
        <begin position="126"/>
        <end position="138"/>
    </location>
</feature>
<gene>
    <name evidence="2" type="ORF">HYH03_000416</name>
</gene>
<reference evidence="2" key="1">
    <citation type="journal article" date="2020" name="bioRxiv">
        <title>Comparative genomics of Chlamydomonas.</title>
        <authorList>
            <person name="Craig R.J."/>
            <person name="Hasan A.R."/>
            <person name="Ness R.W."/>
            <person name="Keightley P.D."/>
        </authorList>
    </citation>
    <scope>NUCLEOTIDE SEQUENCE</scope>
    <source>
        <strain evidence="2">CCAP 11/70</strain>
    </source>
</reference>
<feature type="compositionally biased region" description="Low complexity" evidence="1">
    <location>
        <begin position="262"/>
        <end position="277"/>
    </location>
</feature>
<evidence type="ECO:0000313" key="2">
    <source>
        <dbReference type="EMBL" id="KAG2501918.1"/>
    </source>
</evidence>
<feature type="compositionally biased region" description="Low complexity" evidence="1">
    <location>
        <begin position="547"/>
        <end position="556"/>
    </location>
</feature>
<dbReference type="AlphaFoldDB" id="A0A835YFS8"/>
<feature type="region of interest" description="Disordered" evidence="1">
    <location>
        <begin position="17"/>
        <end position="59"/>
    </location>
</feature>
<sequence length="608" mass="62872">MQGAFSGAARWAWGIFQQARGASSSPQQGQQQRGDGSNGAKRGVVITAPEATAWPDEGSRPALISRTLARLSAVGSSLLELAEDDGDAPDPADSSSLEVPGVPGAVPSAGVTALDSWARSQPISQEAPEPSDSPASSDALIAGPWLSRWLADHAGPELAAAAQAADFLGCQAFTQLYVEVQLLRVALLPEADLLRPAGRWGARRELVLPPLARLTEADFDKLPRQQRHYELQRVERERGQAQGSAEQQQPGSTSDPGRADSRAAAGQAQGQGQAQGEGARDGGATRTAEQEWDDWYRQPDHCRAPSSEPGSGDGADEAGDAGQPSSEPPGDAPPGLPPRHLAPGELEALVAGVVGGNMLRATSATEHDVRVGLWELGLTPLLSAGRQDAATVTQRRAPYLRLPLEIPGAAGGGGGAAAASAVSAEVARHYEVERVTMEAEAHDQGWSSFPEDHNTTRNSWTWGEVVLLGPGGAPVRPGEPPRAFTNLHAVERWQTHTHAWGPETELVQDLNRLVFAPGPRAEGAAGGSGRGEVAEGAGGGGSGGVEAGEQQAEQGGEAQGGGHQLVLVLGASFPGWRNFVRRGQLTVHLRPRGLPSAGGAAAAAAGGG</sequence>
<dbReference type="EMBL" id="JAEHOE010000001">
    <property type="protein sequence ID" value="KAG2501918.1"/>
    <property type="molecule type" value="Genomic_DNA"/>
</dbReference>
<feature type="compositionally biased region" description="Low complexity" evidence="1">
    <location>
        <begin position="17"/>
        <end position="35"/>
    </location>
</feature>
<feature type="compositionally biased region" description="Pro residues" evidence="1">
    <location>
        <begin position="326"/>
        <end position="337"/>
    </location>
</feature>
<organism evidence="2 3">
    <name type="scientific">Edaphochlamys debaryana</name>
    <dbReference type="NCBI Taxonomy" id="47281"/>
    <lineage>
        <taxon>Eukaryota</taxon>
        <taxon>Viridiplantae</taxon>
        <taxon>Chlorophyta</taxon>
        <taxon>core chlorophytes</taxon>
        <taxon>Chlorophyceae</taxon>
        <taxon>CS clade</taxon>
        <taxon>Chlamydomonadales</taxon>
        <taxon>Chlamydomonadales incertae sedis</taxon>
        <taxon>Edaphochlamys</taxon>
    </lineage>
</organism>
<comment type="caution">
    <text evidence="2">The sequence shown here is derived from an EMBL/GenBank/DDBJ whole genome shotgun (WGS) entry which is preliminary data.</text>
</comment>
<feature type="compositionally biased region" description="Polar residues" evidence="1">
    <location>
        <begin position="241"/>
        <end position="255"/>
    </location>
</feature>
<accession>A0A835YFS8</accession>
<feature type="region of interest" description="Disordered" evidence="1">
    <location>
        <begin position="521"/>
        <end position="559"/>
    </location>
</feature>